<gene>
    <name evidence="1" type="ORF">EVAR_38037_1</name>
</gene>
<sequence>MTSRRCPECENLFGAGSRSGGEVNFILRICVRFLFGEIGGRRQWQWLGGRRRSAGSRVKALAKQFYNLTIKEKLKVKRFENKEVALAAYNFEISEVSARHCSESSPYVVENWARSIRHLKASHKDGGDDF</sequence>
<comment type="caution">
    <text evidence="1">The sequence shown here is derived from an EMBL/GenBank/DDBJ whole genome shotgun (WGS) entry which is preliminary data.</text>
</comment>
<evidence type="ECO:0000313" key="2">
    <source>
        <dbReference type="Proteomes" id="UP000299102"/>
    </source>
</evidence>
<dbReference type="AlphaFoldDB" id="A0A4C1W8C4"/>
<reference evidence="1 2" key="1">
    <citation type="journal article" date="2019" name="Commun. Biol.">
        <title>The bagworm genome reveals a unique fibroin gene that provides high tensile strength.</title>
        <authorList>
            <person name="Kono N."/>
            <person name="Nakamura H."/>
            <person name="Ohtoshi R."/>
            <person name="Tomita M."/>
            <person name="Numata K."/>
            <person name="Arakawa K."/>
        </authorList>
    </citation>
    <scope>NUCLEOTIDE SEQUENCE [LARGE SCALE GENOMIC DNA]</scope>
</reference>
<keyword evidence="2" id="KW-1185">Reference proteome</keyword>
<evidence type="ECO:0000313" key="1">
    <source>
        <dbReference type="EMBL" id="GBP47273.1"/>
    </source>
</evidence>
<organism evidence="1 2">
    <name type="scientific">Eumeta variegata</name>
    <name type="common">Bagworm moth</name>
    <name type="synonym">Eumeta japonica</name>
    <dbReference type="NCBI Taxonomy" id="151549"/>
    <lineage>
        <taxon>Eukaryota</taxon>
        <taxon>Metazoa</taxon>
        <taxon>Ecdysozoa</taxon>
        <taxon>Arthropoda</taxon>
        <taxon>Hexapoda</taxon>
        <taxon>Insecta</taxon>
        <taxon>Pterygota</taxon>
        <taxon>Neoptera</taxon>
        <taxon>Endopterygota</taxon>
        <taxon>Lepidoptera</taxon>
        <taxon>Glossata</taxon>
        <taxon>Ditrysia</taxon>
        <taxon>Tineoidea</taxon>
        <taxon>Psychidae</taxon>
        <taxon>Oiketicinae</taxon>
        <taxon>Eumeta</taxon>
    </lineage>
</organism>
<protein>
    <submittedName>
        <fullName evidence="1">Uncharacterized protein</fullName>
    </submittedName>
</protein>
<name>A0A4C1W8C4_EUMVA</name>
<accession>A0A4C1W8C4</accession>
<dbReference type="EMBL" id="BGZK01000499">
    <property type="protein sequence ID" value="GBP47273.1"/>
    <property type="molecule type" value="Genomic_DNA"/>
</dbReference>
<dbReference type="Proteomes" id="UP000299102">
    <property type="component" value="Unassembled WGS sequence"/>
</dbReference>
<proteinExistence type="predicted"/>